<keyword evidence="4" id="KW-1003">Cell membrane</keyword>
<comment type="subcellular location">
    <subcellularLocation>
        <location evidence="2">Cell membrane</location>
        <topology evidence="2">Multi-pass membrane protein</topology>
    </subcellularLocation>
</comment>
<keyword evidence="12 13" id="KW-0472">Membrane</keyword>
<keyword evidence="9" id="KW-0862">Zinc</keyword>
<dbReference type="InterPro" id="IPR044537">
    <property type="entry name" value="Rip2-like"/>
</dbReference>
<gene>
    <name evidence="15" type="ORF">SAMN07250955_102280</name>
</gene>
<dbReference type="EMBL" id="FYEH01000002">
    <property type="protein sequence ID" value="SNB61546.1"/>
    <property type="molecule type" value="Genomic_DNA"/>
</dbReference>
<evidence type="ECO:0000256" key="8">
    <source>
        <dbReference type="ARBA" id="ARBA00022801"/>
    </source>
</evidence>
<dbReference type="GO" id="GO:0008237">
    <property type="term" value="F:metallopeptidase activity"/>
    <property type="evidence" value="ECO:0007669"/>
    <property type="project" value="UniProtKB-KW"/>
</dbReference>
<feature type="domain" description="Peptidase M50" evidence="14">
    <location>
        <begin position="133"/>
        <end position="170"/>
    </location>
</feature>
<evidence type="ECO:0000256" key="4">
    <source>
        <dbReference type="ARBA" id="ARBA00022475"/>
    </source>
</evidence>
<evidence type="ECO:0000256" key="5">
    <source>
        <dbReference type="ARBA" id="ARBA00022670"/>
    </source>
</evidence>
<feature type="transmembrane region" description="Helical" evidence="13">
    <location>
        <begin position="182"/>
        <end position="202"/>
    </location>
</feature>
<proteinExistence type="inferred from homology"/>
<keyword evidence="10 13" id="KW-1133">Transmembrane helix</keyword>
<keyword evidence="16" id="KW-1185">Reference proteome</keyword>
<evidence type="ECO:0000313" key="16">
    <source>
        <dbReference type="Proteomes" id="UP000197065"/>
    </source>
</evidence>
<evidence type="ECO:0000256" key="13">
    <source>
        <dbReference type="SAM" id="Phobius"/>
    </source>
</evidence>
<feature type="transmembrane region" description="Helical" evidence="13">
    <location>
        <begin position="129"/>
        <end position="153"/>
    </location>
</feature>
<comment type="cofactor">
    <cofactor evidence="1">
        <name>Zn(2+)</name>
        <dbReference type="ChEBI" id="CHEBI:29105"/>
    </cofactor>
</comment>
<feature type="transmembrane region" description="Helical" evidence="13">
    <location>
        <begin position="99"/>
        <end position="123"/>
    </location>
</feature>
<dbReference type="InterPro" id="IPR008915">
    <property type="entry name" value="Peptidase_M50"/>
</dbReference>
<keyword evidence="7" id="KW-0479">Metal-binding</keyword>
<organism evidence="15 16">
    <name type="scientific">Arboricoccus pini</name>
    <dbReference type="NCBI Taxonomy" id="1963835"/>
    <lineage>
        <taxon>Bacteria</taxon>
        <taxon>Pseudomonadati</taxon>
        <taxon>Pseudomonadota</taxon>
        <taxon>Alphaproteobacteria</taxon>
        <taxon>Geminicoccales</taxon>
        <taxon>Geminicoccaceae</taxon>
        <taxon>Arboricoccus</taxon>
    </lineage>
</organism>
<evidence type="ECO:0000256" key="3">
    <source>
        <dbReference type="ARBA" id="ARBA00007931"/>
    </source>
</evidence>
<dbReference type="PANTHER" id="PTHR35864:SF1">
    <property type="entry name" value="ZINC METALLOPROTEASE YWHC-RELATED"/>
    <property type="match status" value="1"/>
</dbReference>
<evidence type="ECO:0000256" key="12">
    <source>
        <dbReference type="ARBA" id="ARBA00023136"/>
    </source>
</evidence>
<comment type="similarity">
    <text evidence="3">Belongs to the peptidase M50B family.</text>
</comment>
<sequence length="229" mass="24679">MMTLTQIGQALSVWLLPMVTAITLHEAAHGWMAEKFGDDTARQLGRVTFNPIRHVDPFGTLILPGLLLLLSGGTVAFGWAKPVPVNFGRLRQPKRDMIWVALAGPGINVLMALAAAILLHPAFLLPGTLAAWVASNLANAVLINVVLACFNMIPIPPLDGGRVVVGVLPPVYAWRYAQLERYGLPIVIGLVFIIPFLASQMGSSFNPLASVLLPVVDYVSSLIFRIAGW</sequence>
<evidence type="ECO:0000256" key="10">
    <source>
        <dbReference type="ARBA" id="ARBA00022989"/>
    </source>
</evidence>
<keyword evidence="5 15" id="KW-0645">Protease</keyword>
<reference evidence="15 16" key="1">
    <citation type="submission" date="2017-06" db="EMBL/GenBank/DDBJ databases">
        <authorList>
            <person name="Kim H.J."/>
            <person name="Triplett B.A."/>
        </authorList>
    </citation>
    <scope>NUCLEOTIDE SEQUENCE [LARGE SCALE GENOMIC DNA]</scope>
    <source>
        <strain evidence="15 16">B29T1</strain>
    </source>
</reference>
<feature type="domain" description="Peptidase M50" evidence="14">
    <location>
        <begin position="15"/>
        <end position="119"/>
    </location>
</feature>
<accession>A0A212QQ13</accession>
<dbReference type="CDD" id="cd06158">
    <property type="entry name" value="S2P-M50_like_1"/>
    <property type="match status" value="1"/>
</dbReference>
<dbReference type="RefSeq" id="WP_165769414.1">
    <property type="nucleotide sequence ID" value="NZ_FYEH01000002.1"/>
</dbReference>
<evidence type="ECO:0000256" key="11">
    <source>
        <dbReference type="ARBA" id="ARBA00023049"/>
    </source>
</evidence>
<evidence type="ECO:0000256" key="6">
    <source>
        <dbReference type="ARBA" id="ARBA00022692"/>
    </source>
</evidence>
<evidence type="ECO:0000256" key="7">
    <source>
        <dbReference type="ARBA" id="ARBA00022723"/>
    </source>
</evidence>
<dbReference type="GO" id="GO:0006508">
    <property type="term" value="P:proteolysis"/>
    <property type="evidence" value="ECO:0007669"/>
    <property type="project" value="UniProtKB-KW"/>
</dbReference>
<dbReference type="Pfam" id="PF02163">
    <property type="entry name" value="Peptidase_M50"/>
    <property type="match status" value="2"/>
</dbReference>
<evidence type="ECO:0000256" key="1">
    <source>
        <dbReference type="ARBA" id="ARBA00001947"/>
    </source>
</evidence>
<dbReference type="GO" id="GO:0005886">
    <property type="term" value="C:plasma membrane"/>
    <property type="evidence" value="ECO:0007669"/>
    <property type="project" value="UniProtKB-SubCell"/>
</dbReference>
<dbReference type="PANTHER" id="PTHR35864">
    <property type="entry name" value="ZINC METALLOPROTEASE MJ0611-RELATED"/>
    <property type="match status" value="1"/>
</dbReference>
<evidence type="ECO:0000259" key="14">
    <source>
        <dbReference type="Pfam" id="PF02163"/>
    </source>
</evidence>
<keyword evidence="6 13" id="KW-0812">Transmembrane</keyword>
<evidence type="ECO:0000256" key="9">
    <source>
        <dbReference type="ARBA" id="ARBA00022833"/>
    </source>
</evidence>
<keyword evidence="11" id="KW-0482">Metalloprotease</keyword>
<evidence type="ECO:0000256" key="2">
    <source>
        <dbReference type="ARBA" id="ARBA00004651"/>
    </source>
</evidence>
<dbReference type="GO" id="GO:0046872">
    <property type="term" value="F:metal ion binding"/>
    <property type="evidence" value="ECO:0007669"/>
    <property type="project" value="UniProtKB-KW"/>
</dbReference>
<evidence type="ECO:0000313" key="15">
    <source>
        <dbReference type="EMBL" id="SNB61546.1"/>
    </source>
</evidence>
<keyword evidence="8" id="KW-0378">Hydrolase</keyword>
<name>A0A212QQ13_9PROT</name>
<protein>
    <submittedName>
        <fullName evidence="15">Zn-dependent protease (Includes SpoIVFB)</fullName>
    </submittedName>
</protein>
<dbReference type="AlphaFoldDB" id="A0A212QQ13"/>
<dbReference type="InterPro" id="IPR052348">
    <property type="entry name" value="Metallopeptidase_M50B"/>
</dbReference>
<dbReference type="Proteomes" id="UP000197065">
    <property type="component" value="Unassembled WGS sequence"/>
</dbReference>
<feature type="transmembrane region" description="Helical" evidence="13">
    <location>
        <begin position="58"/>
        <end position="79"/>
    </location>
</feature>